<keyword evidence="1" id="KW-0812">Transmembrane</keyword>
<sequence length="267" mass="29907">MKQVIQTLALPLFRNVTRFWFVVTFLGQLIFAYYILMLYYKSTALGDFEKWNTANPHFYIKGDVAGNLIFGFHVALAAVITILGPLQLISMIRNKVPKVHRICGRIYIFSAFLISAAGLYLTWVRGSVGGLFSAIGISINALIIIVSAFFTIRYAIQRNTKLHNQWAVHLLLAMSGVWLFRVFFMLWMLVHRAPVGFDPETFTGPFLNALAVFVYILPQAVVALYFKARFSGSANKKLAFSLLLFAITIGIAAGTVGAILGMWLPRI</sequence>
<reference evidence="2 3" key="1">
    <citation type="submission" date="2016-11" db="EMBL/GenBank/DDBJ databases">
        <authorList>
            <person name="Jaros S."/>
            <person name="Januszkiewicz K."/>
            <person name="Wedrychowicz H."/>
        </authorList>
    </citation>
    <scope>NUCLEOTIDE SEQUENCE [LARGE SCALE GENOMIC DNA]</scope>
    <source>
        <strain evidence="2 3">DSM 24787</strain>
    </source>
</reference>
<accession>A0A1N6H323</accession>
<dbReference type="Pfam" id="PF10067">
    <property type="entry name" value="DUF2306"/>
    <property type="match status" value="1"/>
</dbReference>
<feature type="transmembrane region" description="Helical" evidence="1">
    <location>
        <begin position="202"/>
        <end position="226"/>
    </location>
</feature>
<feature type="transmembrane region" description="Helical" evidence="1">
    <location>
        <begin position="64"/>
        <end position="86"/>
    </location>
</feature>
<dbReference type="InterPro" id="IPR018750">
    <property type="entry name" value="DUF2306_membrane"/>
</dbReference>
<protein>
    <submittedName>
        <fullName evidence="2">Predicted membrane protein</fullName>
    </submittedName>
</protein>
<feature type="transmembrane region" description="Helical" evidence="1">
    <location>
        <begin position="130"/>
        <end position="156"/>
    </location>
</feature>
<organism evidence="2 3">
    <name type="scientific">Chitinophaga niabensis</name>
    <dbReference type="NCBI Taxonomy" id="536979"/>
    <lineage>
        <taxon>Bacteria</taxon>
        <taxon>Pseudomonadati</taxon>
        <taxon>Bacteroidota</taxon>
        <taxon>Chitinophagia</taxon>
        <taxon>Chitinophagales</taxon>
        <taxon>Chitinophagaceae</taxon>
        <taxon>Chitinophaga</taxon>
    </lineage>
</organism>
<gene>
    <name evidence="2" type="ORF">SAMN04488055_3140</name>
</gene>
<dbReference type="OrthoDB" id="6385003at2"/>
<feature type="transmembrane region" description="Helical" evidence="1">
    <location>
        <begin position="168"/>
        <end position="190"/>
    </location>
</feature>
<dbReference type="Proteomes" id="UP000185003">
    <property type="component" value="Unassembled WGS sequence"/>
</dbReference>
<dbReference type="STRING" id="536979.SAMN04488055_3140"/>
<keyword evidence="1" id="KW-0472">Membrane</keyword>
<dbReference type="EMBL" id="FSRA01000001">
    <property type="protein sequence ID" value="SIO14085.1"/>
    <property type="molecule type" value="Genomic_DNA"/>
</dbReference>
<proteinExistence type="predicted"/>
<keyword evidence="3" id="KW-1185">Reference proteome</keyword>
<feature type="transmembrane region" description="Helical" evidence="1">
    <location>
        <begin position="20"/>
        <end position="40"/>
    </location>
</feature>
<feature type="transmembrane region" description="Helical" evidence="1">
    <location>
        <begin position="106"/>
        <end position="124"/>
    </location>
</feature>
<feature type="transmembrane region" description="Helical" evidence="1">
    <location>
        <begin position="238"/>
        <end position="264"/>
    </location>
</feature>
<keyword evidence="1" id="KW-1133">Transmembrane helix</keyword>
<evidence type="ECO:0000256" key="1">
    <source>
        <dbReference type="SAM" id="Phobius"/>
    </source>
</evidence>
<evidence type="ECO:0000313" key="3">
    <source>
        <dbReference type="Proteomes" id="UP000185003"/>
    </source>
</evidence>
<name>A0A1N6H323_9BACT</name>
<dbReference type="RefSeq" id="WP_074240128.1">
    <property type="nucleotide sequence ID" value="NZ_FSRA01000001.1"/>
</dbReference>
<dbReference type="AlphaFoldDB" id="A0A1N6H323"/>
<evidence type="ECO:0000313" key="2">
    <source>
        <dbReference type="EMBL" id="SIO14085.1"/>
    </source>
</evidence>